<protein>
    <recommendedName>
        <fullName evidence="3">Cell surface protein</fullName>
    </recommendedName>
</protein>
<gene>
    <name evidence="1" type="ORF">HMPREF0658_1797</name>
</gene>
<organism evidence="1 2">
    <name type="scientific">Hoylesella marshii DSM 16973 = JCM 13450</name>
    <dbReference type="NCBI Taxonomy" id="862515"/>
    <lineage>
        <taxon>Bacteria</taxon>
        <taxon>Pseudomonadati</taxon>
        <taxon>Bacteroidota</taxon>
        <taxon>Bacteroidia</taxon>
        <taxon>Bacteroidales</taxon>
        <taxon>Prevotellaceae</taxon>
        <taxon>Hoylesella</taxon>
    </lineage>
</organism>
<dbReference type="Proteomes" id="UP000004394">
    <property type="component" value="Unassembled WGS sequence"/>
</dbReference>
<dbReference type="HOGENOM" id="CLU_032634_0_0_10"/>
<name>E0NUE4_9BACT</name>
<evidence type="ECO:0008006" key="3">
    <source>
        <dbReference type="Google" id="ProtNLM"/>
    </source>
</evidence>
<dbReference type="STRING" id="862515.HMPREF0658_1797"/>
<dbReference type="AlphaFoldDB" id="E0NUE4"/>
<proteinExistence type="predicted"/>
<evidence type="ECO:0000313" key="1">
    <source>
        <dbReference type="EMBL" id="EFM01235.1"/>
    </source>
</evidence>
<evidence type="ECO:0000313" key="2">
    <source>
        <dbReference type="Proteomes" id="UP000004394"/>
    </source>
</evidence>
<dbReference type="BioCyc" id="PMAR862515-HMP:GMOO-1822-MONOMER"/>
<reference evidence="1" key="1">
    <citation type="submission" date="2010-07" db="EMBL/GenBank/DDBJ databases">
        <authorList>
            <person name="Muzny D."/>
            <person name="Qin X."/>
            <person name="Deng J."/>
            <person name="Jiang H."/>
            <person name="Liu Y."/>
            <person name="Qu J."/>
            <person name="Song X.-Z."/>
            <person name="Zhang L."/>
            <person name="Thornton R."/>
            <person name="Coyle M."/>
            <person name="Francisco L."/>
            <person name="Jackson L."/>
            <person name="Javaid M."/>
            <person name="Korchina V."/>
            <person name="Kovar C."/>
            <person name="Mata R."/>
            <person name="Mathew T."/>
            <person name="Ngo R."/>
            <person name="Nguyen L."/>
            <person name="Nguyen N."/>
            <person name="Okwuonu G."/>
            <person name="Ongeri F."/>
            <person name="Pham C."/>
            <person name="Simmons D."/>
            <person name="Wilczek-Boney K."/>
            <person name="Hale W."/>
            <person name="Jakkamsetti A."/>
            <person name="Pham P."/>
            <person name="Ruth R."/>
            <person name="San Lucas F."/>
            <person name="Warren J."/>
            <person name="Zhang J."/>
            <person name="Zhao Z."/>
            <person name="Zhou C."/>
            <person name="Zhu D."/>
            <person name="Lee S."/>
            <person name="Bess C."/>
            <person name="Blankenburg K."/>
            <person name="Forbes L."/>
            <person name="Fu Q."/>
            <person name="Gubbala S."/>
            <person name="Hirani K."/>
            <person name="Jayaseelan J.C."/>
            <person name="Lara F."/>
            <person name="Munidasa M."/>
            <person name="Palculict T."/>
            <person name="Patil S."/>
            <person name="Pu L.-L."/>
            <person name="Saada N."/>
            <person name="Tang L."/>
            <person name="Weissenberger G."/>
            <person name="Zhu Y."/>
            <person name="Hemphill L."/>
            <person name="Shang Y."/>
            <person name="Youmans B."/>
            <person name="Ayvaz T."/>
            <person name="Ross M."/>
            <person name="Santibanez J."/>
            <person name="Aqrawi P."/>
            <person name="Gross S."/>
            <person name="Joshi V."/>
            <person name="Fowler G."/>
            <person name="Nazareth L."/>
            <person name="Reid J."/>
            <person name="Worley K."/>
            <person name="Petrosino J."/>
            <person name="Highlander S."/>
            <person name="Gibbs R."/>
        </authorList>
    </citation>
    <scope>NUCLEOTIDE SEQUENCE [LARGE SCALE GENOMIC DNA]</scope>
    <source>
        <strain evidence="1">DSM 16973</strain>
    </source>
</reference>
<dbReference type="RefSeq" id="WP_006950084.1">
    <property type="nucleotide sequence ID" value="NZ_BAJI01000004.1"/>
</dbReference>
<sequence>MKRIYYFLFLSLLVTACNRDDYENLSLGLRDYYNLPRFKKLELKSPYEGSHQWILHTDHGDSLLSTSKEFFFIKDQESTYNLEYRLDDGIEKLSHKFTINVHKESPLYQSRVTQVFDYRPAPGQFVNTMPKYVKGDTQRDMNTKVLNCLRRDILISLGAFGGYVVMGFDHSIYNKEGADFYIKGNSFYSDMLDPDDPKGGSSESGIVYVSMDRNKNGLPDDEWYELKGSAFAQTDRTYEITYSYPTEHEPVPDGMMTDTLYCPWKDNRGHEGHVYKNQFHDQSYYPEWIKEDLVFHCSKLPSNAEDKSGSGTYWVQWCFDWGYVDNHPNAQIDKNSFDISNAVDKNGLPVHLPCIDFVKVQTGQNQYCGWLGETSTEFSYFIDLNLGKPNV</sequence>
<comment type="caution">
    <text evidence="1">The sequence shown here is derived from an EMBL/GenBank/DDBJ whole genome shotgun (WGS) entry which is preliminary data.</text>
</comment>
<dbReference type="PROSITE" id="PS51257">
    <property type="entry name" value="PROKAR_LIPOPROTEIN"/>
    <property type="match status" value="1"/>
</dbReference>
<dbReference type="eggNOG" id="COG3291">
    <property type="taxonomic scope" value="Bacteria"/>
</dbReference>
<accession>E0NUE4</accession>
<keyword evidence="2" id="KW-1185">Reference proteome</keyword>
<dbReference type="EMBL" id="AEEI01000052">
    <property type="protein sequence ID" value="EFM01235.1"/>
    <property type="molecule type" value="Genomic_DNA"/>
</dbReference>
<dbReference type="OrthoDB" id="975810at2"/>